<reference evidence="3" key="1">
    <citation type="submission" date="2018-11" db="EMBL/GenBank/DDBJ databases">
        <authorList>
            <consortium name="Genoscope - CEA"/>
            <person name="William W."/>
        </authorList>
    </citation>
    <scope>NUCLEOTIDE SEQUENCE</scope>
</reference>
<feature type="region of interest" description="Disordered" evidence="1">
    <location>
        <begin position="173"/>
        <end position="216"/>
    </location>
</feature>
<proteinExistence type="predicted"/>
<feature type="compositionally biased region" description="Basic residues" evidence="1">
    <location>
        <begin position="174"/>
        <end position="197"/>
    </location>
</feature>
<feature type="transmembrane region" description="Helical" evidence="2">
    <location>
        <begin position="29"/>
        <end position="54"/>
    </location>
</feature>
<evidence type="ECO:0000256" key="2">
    <source>
        <dbReference type="SAM" id="Phobius"/>
    </source>
</evidence>
<evidence type="ECO:0000256" key="1">
    <source>
        <dbReference type="SAM" id="MobiDB-lite"/>
    </source>
</evidence>
<keyword evidence="2" id="KW-0812">Transmembrane</keyword>
<name>A0A3P6EQL5_BRAOL</name>
<dbReference type="PANTHER" id="PTHR37255">
    <property type="entry name" value="OS07G0669600 PROTEIN"/>
    <property type="match status" value="1"/>
</dbReference>
<evidence type="ECO:0000313" key="3">
    <source>
        <dbReference type="EMBL" id="VDD33339.1"/>
    </source>
</evidence>
<sequence>MGGGGGMEELTEDEERALRAQRKQIRSTCFSSFLLSLSAAQVLFFTLYGFFLLFNLKFRLCYVSCLYRLAHPGGPLKTNKAAALAKFLERKLQDPNGLSSIDPPLLRVSTTLRQDSLMITSFLKALVGLRFQEEESNTLPPLKTSRYLILFTSFENIFYGPVSSDDDKIENTKLSKKKKKKKIKEEKKKKKNKKHKQQITVDEDAKLTRPNKKLKL</sequence>
<accession>A0A3P6EQL5</accession>
<dbReference type="EMBL" id="LR031875">
    <property type="protein sequence ID" value="VDD33339.1"/>
    <property type="molecule type" value="Genomic_DNA"/>
</dbReference>
<organism evidence="3">
    <name type="scientific">Brassica oleracea</name>
    <name type="common">Wild cabbage</name>
    <dbReference type="NCBI Taxonomy" id="3712"/>
    <lineage>
        <taxon>Eukaryota</taxon>
        <taxon>Viridiplantae</taxon>
        <taxon>Streptophyta</taxon>
        <taxon>Embryophyta</taxon>
        <taxon>Tracheophyta</taxon>
        <taxon>Spermatophyta</taxon>
        <taxon>Magnoliopsida</taxon>
        <taxon>eudicotyledons</taxon>
        <taxon>Gunneridae</taxon>
        <taxon>Pentapetalae</taxon>
        <taxon>rosids</taxon>
        <taxon>malvids</taxon>
        <taxon>Brassicales</taxon>
        <taxon>Brassicaceae</taxon>
        <taxon>Brassiceae</taxon>
        <taxon>Brassica</taxon>
    </lineage>
</organism>
<dbReference type="AlphaFoldDB" id="A0A3P6EQL5"/>
<keyword evidence="2" id="KW-1133">Transmembrane helix</keyword>
<dbReference type="PANTHER" id="PTHR37255:SF1">
    <property type="entry name" value="OS07G0669600 PROTEIN"/>
    <property type="match status" value="1"/>
</dbReference>
<keyword evidence="2" id="KW-0472">Membrane</keyword>
<gene>
    <name evidence="3" type="ORF">BOLC9T58662H</name>
</gene>
<protein>
    <submittedName>
        <fullName evidence="3">Uncharacterized protein</fullName>
    </submittedName>
</protein>